<comment type="caution">
    <text evidence="2">The sequence shown here is derived from an EMBL/GenBank/DDBJ whole genome shotgun (WGS) entry which is preliminary data.</text>
</comment>
<evidence type="ECO:0000256" key="1">
    <source>
        <dbReference type="SAM" id="MobiDB-lite"/>
    </source>
</evidence>
<feature type="compositionally biased region" description="Low complexity" evidence="1">
    <location>
        <begin position="41"/>
        <end position="64"/>
    </location>
</feature>
<dbReference type="AlphaFoldDB" id="A0A2S8BRG1"/>
<feature type="compositionally biased region" description="Low complexity" evidence="1">
    <location>
        <begin position="109"/>
        <end position="120"/>
    </location>
</feature>
<organism evidence="2 3">
    <name type="scientific">Mycobacterium talmoniae</name>
    <dbReference type="NCBI Taxonomy" id="1858794"/>
    <lineage>
        <taxon>Bacteria</taxon>
        <taxon>Bacillati</taxon>
        <taxon>Actinomycetota</taxon>
        <taxon>Actinomycetes</taxon>
        <taxon>Mycobacteriales</taxon>
        <taxon>Mycobacteriaceae</taxon>
        <taxon>Mycobacterium</taxon>
    </lineage>
</organism>
<dbReference type="Proteomes" id="UP000238296">
    <property type="component" value="Unassembled WGS sequence"/>
</dbReference>
<sequence length="120" mass="11713">MLPATNSEPATSQGTAAGLAVSWSAGTATNSAWLARALVNPSTSSPTANVSTPAPSSATTPARSLPCPDGKVAGNRSCSAPLRIIASPGLMPAALTRTTTCPAAGTGRGTSRTSSTSMSP</sequence>
<dbReference type="EMBL" id="PPEA01000087">
    <property type="protein sequence ID" value="PQM49227.1"/>
    <property type="molecule type" value="Genomic_DNA"/>
</dbReference>
<proteinExistence type="predicted"/>
<evidence type="ECO:0000313" key="2">
    <source>
        <dbReference type="EMBL" id="PQM49227.1"/>
    </source>
</evidence>
<evidence type="ECO:0000313" key="3">
    <source>
        <dbReference type="Proteomes" id="UP000238296"/>
    </source>
</evidence>
<feature type="region of interest" description="Disordered" evidence="1">
    <location>
        <begin position="97"/>
        <end position="120"/>
    </location>
</feature>
<name>A0A2S8BRG1_9MYCO</name>
<accession>A0A2S8BRG1</accession>
<protein>
    <submittedName>
        <fullName evidence="2">Uncharacterized protein</fullName>
    </submittedName>
</protein>
<reference evidence="2 3" key="1">
    <citation type="journal article" date="2017" name="Int. J. Syst. Evol. Microbiol.">
        <title>Mycobacterium talmoniae sp. nov., a slowly growing mycobacterium isolated from human respiratory samples.</title>
        <authorList>
            <person name="Davidson R.M."/>
            <person name="DeGroote M.A."/>
            <person name="Marola J.L."/>
            <person name="Buss S."/>
            <person name="Jones V."/>
            <person name="McNeil M.R."/>
            <person name="Freifeld A.G."/>
            <person name="Elaine Epperson L."/>
            <person name="Hasan N.A."/>
            <person name="Jackson M."/>
            <person name="Iwen P.C."/>
            <person name="Salfinger M."/>
            <person name="Strong M."/>
        </authorList>
    </citation>
    <scope>NUCLEOTIDE SEQUENCE [LARGE SCALE GENOMIC DNA]</scope>
    <source>
        <strain evidence="2 3">ATCC BAA-2683</strain>
    </source>
</reference>
<feature type="region of interest" description="Disordered" evidence="1">
    <location>
        <begin position="41"/>
        <end position="71"/>
    </location>
</feature>
<gene>
    <name evidence="2" type="ORF">C1Y40_00554</name>
</gene>